<evidence type="ECO:0000256" key="5">
    <source>
        <dbReference type="ARBA" id="ARBA00022839"/>
    </source>
</evidence>
<keyword evidence="6" id="KW-0460">Magnesium</keyword>
<dbReference type="SUPFAM" id="SSF53098">
    <property type="entry name" value="Ribonuclease H-like"/>
    <property type="match status" value="1"/>
</dbReference>
<dbReference type="InterPro" id="IPR040393">
    <property type="entry name" value="TREX1/2"/>
</dbReference>
<comment type="caution">
    <text evidence="10">The sequence shown here is derived from an EMBL/GenBank/DDBJ whole genome shotgun (WGS) entry which is preliminary data.</text>
</comment>
<evidence type="ECO:0000256" key="3">
    <source>
        <dbReference type="ARBA" id="ARBA00022723"/>
    </source>
</evidence>
<proteinExistence type="inferred from homology"/>
<dbReference type="OrthoDB" id="10250935at2759"/>
<evidence type="ECO:0000259" key="9">
    <source>
        <dbReference type="SMART" id="SM00479"/>
    </source>
</evidence>
<protein>
    <submittedName>
        <fullName evidence="10">(African queen) hypothetical protein</fullName>
    </submittedName>
</protein>
<keyword evidence="3" id="KW-0479">Metal-binding</keyword>
<accession>A0A8J2QWA8</accession>
<dbReference type="PANTHER" id="PTHR13058">
    <property type="entry name" value="THREE PRIME REPAIR EXONUCLEASE 1, 2"/>
    <property type="match status" value="1"/>
</dbReference>
<evidence type="ECO:0000256" key="2">
    <source>
        <dbReference type="ARBA" id="ARBA00022722"/>
    </source>
</evidence>
<evidence type="ECO:0000313" key="11">
    <source>
        <dbReference type="Proteomes" id="UP000789524"/>
    </source>
</evidence>
<dbReference type="GO" id="GO:0046872">
    <property type="term" value="F:metal ion binding"/>
    <property type="evidence" value="ECO:0007669"/>
    <property type="project" value="UniProtKB-KW"/>
</dbReference>
<name>A0A8J2QWA8_9NEOP</name>
<dbReference type="GO" id="GO:0008296">
    <property type="term" value="F:3'-5'-DNA exonuclease activity"/>
    <property type="evidence" value="ECO:0007669"/>
    <property type="project" value="TreeGrafter"/>
</dbReference>
<dbReference type="EMBL" id="CAKASE010000066">
    <property type="protein sequence ID" value="CAG9570585.1"/>
    <property type="molecule type" value="Genomic_DNA"/>
</dbReference>
<organism evidence="10 11">
    <name type="scientific">Danaus chrysippus</name>
    <name type="common">African queen</name>
    <dbReference type="NCBI Taxonomy" id="151541"/>
    <lineage>
        <taxon>Eukaryota</taxon>
        <taxon>Metazoa</taxon>
        <taxon>Ecdysozoa</taxon>
        <taxon>Arthropoda</taxon>
        <taxon>Hexapoda</taxon>
        <taxon>Insecta</taxon>
        <taxon>Pterygota</taxon>
        <taxon>Neoptera</taxon>
        <taxon>Endopterygota</taxon>
        <taxon>Lepidoptera</taxon>
        <taxon>Glossata</taxon>
        <taxon>Ditrysia</taxon>
        <taxon>Papilionoidea</taxon>
        <taxon>Nymphalidae</taxon>
        <taxon>Danainae</taxon>
        <taxon>Danaini</taxon>
        <taxon>Danaina</taxon>
        <taxon>Danaus</taxon>
        <taxon>Anosia</taxon>
    </lineage>
</organism>
<comment type="cofactor">
    <cofactor evidence="1">
        <name>Mg(2+)</name>
        <dbReference type="ChEBI" id="CHEBI:18420"/>
    </cofactor>
</comment>
<dbReference type="GO" id="GO:0006308">
    <property type="term" value="P:DNA catabolic process"/>
    <property type="evidence" value="ECO:0007669"/>
    <property type="project" value="TreeGrafter"/>
</dbReference>
<evidence type="ECO:0000256" key="7">
    <source>
        <dbReference type="ARBA" id="ARBA00025769"/>
    </source>
</evidence>
<keyword evidence="11" id="KW-1185">Reference proteome</keyword>
<feature type="domain" description="Exonuclease" evidence="9">
    <location>
        <begin position="12"/>
        <end position="262"/>
    </location>
</feature>
<dbReference type="InterPro" id="IPR012337">
    <property type="entry name" value="RNaseH-like_sf"/>
</dbReference>
<comment type="similarity">
    <text evidence="7">Belongs to the exonuclease superfamily. TREX family.</text>
</comment>
<evidence type="ECO:0000256" key="8">
    <source>
        <dbReference type="SAM" id="MobiDB-lite"/>
    </source>
</evidence>
<dbReference type="GO" id="GO:0005737">
    <property type="term" value="C:cytoplasm"/>
    <property type="evidence" value="ECO:0007669"/>
    <property type="project" value="TreeGrafter"/>
</dbReference>
<evidence type="ECO:0000313" key="10">
    <source>
        <dbReference type="EMBL" id="CAG9570585.1"/>
    </source>
</evidence>
<dbReference type="Pfam" id="PF00929">
    <property type="entry name" value="RNase_T"/>
    <property type="match status" value="1"/>
</dbReference>
<dbReference type="PANTHER" id="PTHR13058:SF19">
    <property type="entry name" value="LD40940P"/>
    <property type="match status" value="1"/>
</dbReference>
<dbReference type="Proteomes" id="UP000789524">
    <property type="component" value="Unassembled WGS sequence"/>
</dbReference>
<reference evidence="10" key="1">
    <citation type="submission" date="2021-09" db="EMBL/GenBank/DDBJ databases">
        <authorList>
            <person name="Martin H S."/>
        </authorList>
    </citation>
    <scope>NUCLEOTIDE SEQUENCE</scope>
</reference>
<evidence type="ECO:0000256" key="4">
    <source>
        <dbReference type="ARBA" id="ARBA00022801"/>
    </source>
</evidence>
<feature type="compositionally biased region" description="Polar residues" evidence="8">
    <location>
        <begin position="171"/>
        <end position="189"/>
    </location>
</feature>
<dbReference type="InterPro" id="IPR013520">
    <property type="entry name" value="Ribonucl_H"/>
</dbReference>
<dbReference type="GO" id="GO:0003676">
    <property type="term" value="F:nucleic acid binding"/>
    <property type="evidence" value="ECO:0007669"/>
    <property type="project" value="InterPro"/>
</dbReference>
<dbReference type="SMART" id="SM00479">
    <property type="entry name" value="EXOIII"/>
    <property type="match status" value="1"/>
</dbReference>
<keyword evidence="2" id="KW-0540">Nuclease</keyword>
<dbReference type="AlphaFoldDB" id="A0A8J2QWA8"/>
<dbReference type="Gene3D" id="3.30.420.10">
    <property type="entry name" value="Ribonuclease H-like superfamily/Ribonuclease H"/>
    <property type="match status" value="1"/>
</dbReference>
<evidence type="ECO:0000256" key="1">
    <source>
        <dbReference type="ARBA" id="ARBA00001946"/>
    </source>
</evidence>
<dbReference type="InterPro" id="IPR036397">
    <property type="entry name" value="RNaseH_sf"/>
</dbReference>
<keyword evidence="5" id="KW-0269">Exonuclease</keyword>
<gene>
    <name evidence="10" type="ORF">DCHRY22_LOCUS9294</name>
</gene>
<keyword evidence="4" id="KW-0378">Hydrolase</keyword>
<sequence>MPKKYKPIKIRTYVFIDLETSGMPVQENNKTRITEISLVAVKREHLLDTRPGYSPRVQQRITLCVNPGKYIDPGATKVSGLCNDLLEYEPTFNQDLFNTLNSFINLLMKPICLVAQNGLNFDFPILRNHFEKLGVSFAQDVKCADCFHAFYHIMERKDSIPKLEDIESESDNSQNIQATNESSPTSSPTKVCPETPIKRGINRSRVRRRFPWADGNRPKDKYKLKYIYERLLNRTALNPHRAENDCLLALECAAALSKQFVDWIDRNNCLFSRIQPMTIGVPLHQA</sequence>
<evidence type="ECO:0000256" key="6">
    <source>
        <dbReference type="ARBA" id="ARBA00022842"/>
    </source>
</evidence>
<feature type="region of interest" description="Disordered" evidence="8">
    <location>
        <begin position="165"/>
        <end position="196"/>
    </location>
</feature>